<reference evidence="1 2" key="1">
    <citation type="journal article" date="2019" name="Sci. Rep.">
        <title>Orb-weaving spider Araneus ventricosus genome elucidates the spidroin gene catalogue.</title>
        <authorList>
            <person name="Kono N."/>
            <person name="Nakamura H."/>
            <person name="Ohtoshi R."/>
            <person name="Moran D.A.P."/>
            <person name="Shinohara A."/>
            <person name="Yoshida Y."/>
            <person name="Fujiwara M."/>
            <person name="Mori M."/>
            <person name="Tomita M."/>
            <person name="Arakawa K."/>
        </authorList>
    </citation>
    <scope>NUCLEOTIDE SEQUENCE [LARGE SCALE GENOMIC DNA]</scope>
</reference>
<sequence length="133" mass="15334">MASTAQISCAHHRPDLLTHDARQKHLAQLPISADVSYVPCSQILSLLSIRIGLTVSSATTEIVRVMVIVGESRQVCPKYLGHEQRRARHLLFVWETEIFWITLDLADKNVTCLLWCHYVKFRFRNETTFSIKR</sequence>
<comment type="caution">
    <text evidence="1">The sequence shown here is derived from an EMBL/GenBank/DDBJ whole genome shotgun (WGS) entry which is preliminary data.</text>
</comment>
<dbReference type="EMBL" id="BGPR01012819">
    <property type="protein sequence ID" value="GBN57805.1"/>
    <property type="molecule type" value="Genomic_DNA"/>
</dbReference>
<name>A0A4Y2Q0X7_ARAVE</name>
<organism evidence="1 2">
    <name type="scientific">Araneus ventricosus</name>
    <name type="common">Orbweaver spider</name>
    <name type="synonym">Epeira ventricosa</name>
    <dbReference type="NCBI Taxonomy" id="182803"/>
    <lineage>
        <taxon>Eukaryota</taxon>
        <taxon>Metazoa</taxon>
        <taxon>Ecdysozoa</taxon>
        <taxon>Arthropoda</taxon>
        <taxon>Chelicerata</taxon>
        <taxon>Arachnida</taxon>
        <taxon>Araneae</taxon>
        <taxon>Araneomorphae</taxon>
        <taxon>Entelegynae</taxon>
        <taxon>Araneoidea</taxon>
        <taxon>Araneidae</taxon>
        <taxon>Araneus</taxon>
    </lineage>
</organism>
<keyword evidence="2" id="KW-1185">Reference proteome</keyword>
<dbReference type="Proteomes" id="UP000499080">
    <property type="component" value="Unassembled WGS sequence"/>
</dbReference>
<dbReference type="AlphaFoldDB" id="A0A4Y2Q0X7"/>
<evidence type="ECO:0000313" key="2">
    <source>
        <dbReference type="Proteomes" id="UP000499080"/>
    </source>
</evidence>
<evidence type="ECO:0000313" key="1">
    <source>
        <dbReference type="EMBL" id="GBN57805.1"/>
    </source>
</evidence>
<gene>
    <name evidence="1" type="ORF">AVEN_224907_1</name>
</gene>
<proteinExistence type="predicted"/>
<protein>
    <submittedName>
        <fullName evidence="1">Uncharacterized protein</fullName>
    </submittedName>
</protein>
<accession>A0A4Y2Q0X7</accession>